<evidence type="ECO:0000313" key="1">
    <source>
        <dbReference type="EMBL" id="EWS79079.1"/>
    </source>
</evidence>
<comment type="caution">
    <text evidence="1">The sequence shown here is derived from an EMBL/GenBank/DDBJ whole genome shotgun (WGS) entry which is preliminary data.</text>
</comment>
<accession>Z9JLQ6</accession>
<organism evidence="1 2">
    <name type="scientific">Xylella taiwanensis</name>
    <dbReference type="NCBI Taxonomy" id="1444770"/>
    <lineage>
        <taxon>Bacteria</taxon>
        <taxon>Pseudomonadati</taxon>
        <taxon>Pseudomonadota</taxon>
        <taxon>Gammaproteobacteria</taxon>
        <taxon>Lysobacterales</taxon>
        <taxon>Lysobacteraceae</taxon>
        <taxon>Xylella</taxon>
    </lineage>
</organism>
<sequence>MTHHCLKARKKRTCLPTIGALAAANIMRFKCCNASLGG</sequence>
<dbReference type="Proteomes" id="UP000020406">
    <property type="component" value="Unassembled WGS sequence"/>
</dbReference>
<evidence type="ECO:0000313" key="2">
    <source>
        <dbReference type="Proteomes" id="UP000020406"/>
    </source>
</evidence>
<dbReference type="AlphaFoldDB" id="Z9JLQ6"/>
<protein>
    <submittedName>
        <fullName evidence="1">Uncharacterized protein</fullName>
    </submittedName>
</protein>
<gene>
    <name evidence="1" type="ORF">AF72_02320</name>
</gene>
<name>Z9JLQ6_9GAMM</name>
<proteinExistence type="predicted"/>
<dbReference type="EMBL" id="JDSQ01000003">
    <property type="protein sequence ID" value="EWS79079.1"/>
    <property type="molecule type" value="Genomic_DNA"/>
</dbReference>
<reference evidence="1 2" key="1">
    <citation type="journal article" date="2014" name="Genome Announc.">
        <title>Draft Genome Sequence of Xylella fastidiosa Pear Leaf Scorch Strain in Taiwan.</title>
        <authorList>
            <person name="Su C.C."/>
            <person name="Deng W.L."/>
            <person name="Jan F.J."/>
            <person name="Chang C.J."/>
            <person name="Huang H."/>
            <person name="Chen J."/>
        </authorList>
    </citation>
    <scope>NUCLEOTIDE SEQUENCE [LARGE SCALE GENOMIC DNA]</scope>
    <source>
        <strain evidence="1 2">PLS229</strain>
    </source>
</reference>